<gene>
    <name evidence="1" type="ORF">HNQ96_002383</name>
</gene>
<dbReference type="EMBL" id="JACHGI010000003">
    <property type="protein sequence ID" value="MBB6466518.1"/>
    <property type="molecule type" value="Genomic_DNA"/>
</dbReference>
<sequence length="261" mass="29394">MRAVHVTFATANYSQAGKLLAKSARRFGLDTVVYTPDHPVLRDLAQRHPSIMSARRGAGYWLWKPFVVMDVLNGVPDGTPVLYTDVAMTFIADPAPLIALAEKHTVSLFQMGGSMLQSIWTKRDCFVELNADTEEFWSLPQLVGGIQLYRAGPEARQFVSRLSEAMASETCLTDAPNVHGLPNLPGFVDHRHDQSVLTILAKKRNAALFPDPSQFGPWDAVQSGEMPFRQTVFLHRRPNQPIHKWVIRRLRRQYTGGREFI</sequence>
<protein>
    <submittedName>
        <fullName evidence="1">Uncharacterized protein</fullName>
    </submittedName>
</protein>
<reference evidence="1 2" key="1">
    <citation type="submission" date="2020-08" db="EMBL/GenBank/DDBJ databases">
        <title>Genomic Encyclopedia of Type Strains, Phase IV (KMG-IV): sequencing the most valuable type-strain genomes for metagenomic binning, comparative biology and taxonomic classification.</title>
        <authorList>
            <person name="Goeker M."/>
        </authorList>
    </citation>
    <scope>NUCLEOTIDE SEQUENCE [LARGE SCALE GENOMIC DNA]</scope>
    <source>
        <strain evidence="1 2">DSM 17454</strain>
    </source>
</reference>
<evidence type="ECO:0000313" key="2">
    <source>
        <dbReference type="Proteomes" id="UP000532373"/>
    </source>
</evidence>
<proteinExistence type="predicted"/>
<dbReference type="Proteomes" id="UP000532373">
    <property type="component" value="Unassembled WGS sequence"/>
</dbReference>
<dbReference type="AlphaFoldDB" id="A0A8E1WDZ4"/>
<organism evidence="1 2">
    <name type="scientific">Aminobacter carboxidus</name>
    <dbReference type="NCBI Taxonomy" id="376165"/>
    <lineage>
        <taxon>Bacteria</taxon>
        <taxon>Pseudomonadati</taxon>
        <taxon>Pseudomonadota</taxon>
        <taxon>Alphaproteobacteria</taxon>
        <taxon>Hyphomicrobiales</taxon>
        <taxon>Phyllobacteriaceae</taxon>
        <taxon>Aminobacter</taxon>
    </lineage>
</organism>
<comment type="caution">
    <text evidence="1">The sequence shown here is derived from an EMBL/GenBank/DDBJ whole genome shotgun (WGS) entry which is preliminary data.</text>
</comment>
<accession>A0A8E1WDZ4</accession>
<evidence type="ECO:0000313" key="1">
    <source>
        <dbReference type="EMBL" id="MBB6466518.1"/>
    </source>
</evidence>
<name>A0A8E1WDZ4_9HYPH</name>
<dbReference type="RefSeq" id="WP_184768946.1">
    <property type="nucleotide sequence ID" value="NZ_JACHGI010000003.1"/>
</dbReference>